<keyword evidence="16" id="KW-1185">Reference proteome</keyword>
<evidence type="ECO:0000256" key="8">
    <source>
        <dbReference type="ARBA" id="ARBA00024983"/>
    </source>
</evidence>
<dbReference type="GO" id="GO:0009277">
    <property type="term" value="C:fungal-type cell wall"/>
    <property type="evidence" value="ECO:0007669"/>
    <property type="project" value="TreeGrafter"/>
</dbReference>
<keyword evidence="3" id="KW-0134">Cell wall</keyword>
<comment type="similarity">
    <text evidence="2">Belongs to the glycosyl hydrolase 17 family.</text>
</comment>
<protein>
    <recommendedName>
        <fullName evidence="9">Probable beta-glucosidase btgE</fullName>
    </recommendedName>
    <alternativeName>
        <fullName evidence="10">Beta-D-glucoside glucohydrolase btgE</fullName>
    </alternativeName>
    <alternativeName>
        <fullName evidence="12">Cellobiase btgE</fullName>
    </alternativeName>
    <alternativeName>
        <fullName evidence="11">Gentiobiase btgE</fullName>
    </alternativeName>
</protein>
<evidence type="ECO:0000256" key="3">
    <source>
        <dbReference type="ARBA" id="ARBA00022512"/>
    </source>
</evidence>
<evidence type="ECO:0000256" key="9">
    <source>
        <dbReference type="ARBA" id="ARBA00039284"/>
    </source>
</evidence>
<proteinExistence type="inferred from homology"/>
<evidence type="ECO:0000256" key="1">
    <source>
        <dbReference type="ARBA" id="ARBA00004191"/>
    </source>
</evidence>
<keyword evidence="6 15" id="KW-0378">Hydrolase</keyword>
<evidence type="ECO:0000256" key="2">
    <source>
        <dbReference type="ARBA" id="ARBA00008773"/>
    </source>
</evidence>
<dbReference type="PANTHER" id="PTHR16631:SF24">
    <property type="entry name" value="FAMILY 17 GLUCOSIDASE SCW11-RELATED"/>
    <property type="match status" value="1"/>
</dbReference>
<name>A0AA40DL26_9PEZI</name>
<evidence type="ECO:0000256" key="5">
    <source>
        <dbReference type="ARBA" id="ARBA00022729"/>
    </source>
</evidence>
<sequence>MKVTLVAAAAAVLAGGASASHHLHDHRQVHQGLFQKKAVNDTESCVPACTTIYSTLTGPAGLYFPPSTSTPPPPPPTTTVAPATSSAPVTVPTPIPQTCPTPGTYTFPATTIVVTETITECGATTTVIPSGTHTIGGVTTIVETATTVVCPYATTKTEGGVVTSVIETTTYVCPSAGTYTIGPITTTVTEVTTVVIPVVTTYCPGTYTAPAVVTVVEHATVVYCPFNPSETPAPALASALPTKPAAVAALAVPKPAAPVPKPAAPLGGKGDKWAMTYTAYTVTGDCKEKPEVESDVKAIAAAGFTSLRLYSTDCGTLDKVGPISQELGLKLILGIFIGNKQCDNGSPTVATQISAIKAWSQWGSVELVVVANEAIYNKYCSVAQLRDLILHVKQELGGVGYKGPFTTTDIVASYVENDVSSICSIIDVVACNAHAYFNANTKPEDAGDFVASQLAIVEKICGLPGYVMETGWPTAGNTNGVAVAGVAQQQTALASIKQKLGKSVVFFSLHDDKWKQPGNCGCEQHWGCGEVFGAISSS</sequence>
<dbReference type="AlphaFoldDB" id="A0AA40DL26"/>
<evidence type="ECO:0000256" key="7">
    <source>
        <dbReference type="ARBA" id="ARBA00023295"/>
    </source>
</evidence>
<dbReference type="InterPro" id="IPR050732">
    <property type="entry name" value="Beta-glucan_modifiers"/>
</dbReference>
<keyword evidence="5 14" id="KW-0732">Signal</keyword>
<dbReference type="GO" id="GO:0009986">
    <property type="term" value="C:cell surface"/>
    <property type="evidence" value="ECO:0007669"/>
    <property type="project" value="TreeGrafter"/>
</dbReference>
<evidence type="ECO:0000256" key="6">
    <source>
        <dbReference type="ARBA" id="ARBA00022801"/>
    </source>
</evidence>
<dbReference type="RefSeq" id="XP_060290647.1">
    <property type="nucleotide sequence ID" value="XM_060446229.1"/>
</dbReference>
<dbReference type="GO" id="GO:0042973">
    <property type="term" value="F:glucan endo-1,3-beta-D-glucosidase activity"/>
    <property type="evidence" value="ECO:0007669"/>
    <property type="project" value="TreeGrafter"/>
</dbReference>
<gene>
    <name evidence="15" type="ORF">B0T26DRAFT_757293</name>
</gene>
<feature type="chain" id="PRO_5041219984" description="Probable beta-glucosidase btgE" evidence="14">
    <location>
        <begin position="20"/>
        <end position="538"/>
    </location>
</feature>
<evidence type="ECO:0000256" key="10">
    <source>
        <dbReference type="ARBA" id="ARBA00041495"/>
    </source>
</evidence>
<evidence type="ECO:0000256" key="12">
    <source>
        <dbReference type="ARBA" id="ARBA00042762"/>
    </source>
</evidence>
<comment type="subcellular location">
    <subcellularLocation>
        <location evidence="1">Secreted</location>
        <location evidence="1">Cell wall</location>
    </subcellularLocation>
</comment>
<feature type="compositionally biased region" description="Low complexity" evidence="13">
    <location>
        <begin position="78"/>
        <end position="89"/>
    </location>
</feature>
<dbReference type="GO" id="GO:0071555">
    <property type="term" value="P:cell wall organization"/>
    <property type="evidence" value="ECO:0007669"/>
    <property type="project" value="TreeGrafter"/>
</dbReference>
<organism evidence="15 16">
    <name type="scientific">Lasiosphaeria miniovina</name>
    <dbReference type="NCBI Taxonomy" id="1954250"/>
    <lineage>
        <taxon>Eukaryota</taxon>
        <taxon>Fungi</taxon>
        <taxon>Dikarya</taxon>
        <taxon>Ascomycota</taxon>
        <taxon>Pezizomycotina</taxon>
        <taxon>Sordariomycetes</taxon>
        <taxon>Sordariomycetidae</taxon>
        <taxon>Sordariales</taxon>
        <taxon>Lasiosphaeriaceae</taxon>
        <taxon>Lasiosphaeria</taxon>
    </lineage>
</organism>
<dbReference type="Gene3D" id="3.20.20.80">
    <property type="entry name" value="Glycosidases"/>
    <property type="match status" value="1"/>
</dbReference>
<evidence type="ECO:0000256" key="11">
    <source>
        <dbReference type="ARBA" id="ARBA00041516"/>
    </source>
</evidence>
<evidence type="ECO:0000313" key="15">
    <source>
        <dbReference type="EMBL" id="KAK0703788.1"/>
    </source>
</evidence>
<keyword evidence="4" id="KW-0964">Secreted</keyword>
<dbReference type="Proteomes" id="UP001172101">
    <property type="component" value="Unassembled WGS sequence"/>
</dbReference>
<feature type="signal peptide" evidence="14">
    <location>
        <begin position="1"/>
        <end position="19"/>
    </location>
</feature>
<reference evidence="15" key="1">
    <citation type="submission" date="2023-06" db="EMBL/GenBank/DDBJ databases">
        <title>Genome-scale phylogeny and comparative genomics of the fungal order Sordariales.</title>
        <authorList>
            <consortium name="Lawrence Berkeley National Laboratory"/>
            <person name="Hensen N."/>
            <person name="Bonometti L."/>
            <person name="Westerberg I."/>
            <person name="Brannstrom I.O."/>
            <person name="Guillou S."/>
            <person name="Cros-Aarteil S."/>
            <person name="Calhoun S."/>
            <person name="Haridas S."/>
            <person name="Kuo A."/>
            <person name="Mondo S."/>
            <person name="Pangilinan J."/>
            <person name="Riley R."/>
            <person name="LaButti K."/>
            <person name="Andreopoulos B."/>
            <person name="Lipzen A."/>
            <person name="Chen C."/>
            <person name="Yanf M."/>
            <person name="Daum C."/>
            <person name="Ng V."/>
            <person name="Clum A."/>
            <person name="Steindorff A."/>
            <person name="Ohm R."/>
            <person name="Martin F."/>
            <person name="Silar P."/>
            <person name="Natvig D."/>
            <person name="Lalanne C."/>
            <person name="Gautier V."/>
            <person name="Ament-velasquez S.L."/>
            <person name="Kruys A."/>
            <person name="Hutchinson M.I."/>
            <person name="Powell A.J."/>
            <person name="Barry K."/>
            <person name="Miller A.N."/>
            <person name="Grigoriev I.V."/>
            <person name="Debuchy R."/>
            <person name="Gladieux P."/>
            <person name="Thoren M.H."/>
            <person name="Johannesson H."/>
        </authorList>
    </citation>
    <scope>NUCLEOTIDE SEQUENCE</scope>
    <source>
        <strain evidence="15">SMH2392-1A</strain>
    </source>
</reference>
<accession>A0AA40DL26</accession>
<evidence type="ECO:0000256" key="14">
    <source>
        <dbReference type="SAM" id="SignalP"/>
    </source>
</evidence>
<evidence type="ECO:0000313" key="16">
    <source>
        <dbReference type="Proteomes" id="UP001172101"/>
    </source>
</evidence>
<dbReference type="GO" id="GO:0005576">
    <property type="term" value="C:extracellular region"/>
    <property type="evidence" value="ECO:0007669"/>
    <property type="project" value="TreeGrafter"/>
</dbReference>
<keyword evidence="7" id="KW-0326">Glycosidase</keyword>
<dbReference type="GeneID" id="85329499"/>
<evidence type="ECO:0000256" key="4">
    <source>
        <dbReference type="ARBA" id="ARBA00022525"/>
    </source>
</evidence>
<dbReference type="SUPFAM" id="SSF51445">
    <property type="entry name" value="(Trans)glycosidases"/>
    <property type="match status" value="1"/>
</dbReference>
<dbReference type="EMBL" id="JAUIRO010000008">
    <property type="protein sequence ID" value="KAK0703788.1"/>
    <property type="molecule type" value="Genomic_DNA"/>
</dbReference>
<feature type="region of interest" description="Disordered" evidence="13">
    <location>
        <begin position="64"/>
        <end position="89"/>
    </location>
</feature>
<comment type="caution">
    <text evidence="15">The sequence shown here is derived from an EMBL/GenBank/DDBJ whole genome shotgun (WGS) entry which is preliminary data.</text>
</comment>
<comment type="function">
    <text evidence="8">Beta-glucosidases are one of a number of cellulolytic enzymes involved in the degradation of cellulosic biomass. Catalyzes the last step releasing glucose from the inhibitory cellobiose.</text>
</comment>
<dbReference type="PANTHER" id="PTHR16631">
    <property type="entry name" value="GLUCAN 1,3-BETA-GLUCOSIDASE"/>
    <property type="match status" value="1"/>
</dbReference>
<evidence type="ECO:0000256" key="13">
    <source>
        <dbReference type="SAM" id="MobiDB-lite"/>
    </source>
</evidence>
<feature type="compositionally biased region" description="Pro residues" evidence="13">
    <location>
        <begin position="68"/>
        <end position="77"/>
    </location>
</feature>
<dbReference type="InterPro" id="IPR017853">
    <property type="entry name" value="GH"/>
</dbReference>